<evidence type="ECO:0000256" key="1">
    <source>
        <dbReference type="SAM" id="MobiDB-lite"/>
    </source>
</evidence>
<feature type="compositionally biased region" description="Polar residues" evidence="1">
    <location>
        <begin position="180"/>
        <end position="189"/>
    </location>
</feature>
<feature type="compositionally biased region" description="Polar residues" evidence="1">
    <location>
        <begin position="198"/>
        <end position="215"/>
    </location>
</feature>
<dbReference type="OrthoDB" id="8008330at2759"/>
<feature type="compositionally biased region" description="Basic and acidic residues" evidence="1">
    <location>
        <begin position="225"/>
        <end position="244"/>
    </location>
</feature>
<dbReference type="Proteomes" id="UP000494163">
    <property type="component" value="Chromosome 3R"/>
</dbReference>
<name>A0A0M5J2D3_DROBS</name>
<evidence type="ECO:0000313" key="2">
    <source>
        <dbReference type="EMBL" id="ALC47561.1"/>
    </source>
</evidence>
<protein>
    <submittedName>
        <fullName evidence="2">CG4951</fullName>
    </submittedName>
</protein>
<feature type="region of interest" description="Disordered" evidence="1">
    <location>
        <begin position="130"/>
        <end position="262"/>
    </location>
</feature>
<dbReference type="EMBL" id="CP012526">
    <property type="protein sequence ID" value="ALC47561.1"/>
    <property type="molecule type" value="Genomic_DNA"/>
</dbReference>
<dbReference type="OMA" id="NYMSIDH"/>
<keyword evidence="3" id="KW-1185">Reference proteome</keyword>
<evidence type="ECO:0000313" key="3">
    <source>
        <dbReference type="Proteomes" id="UP000494163"/>
    </source>
</evidence>
<accession>A0A0M5J2D3</accession>
<proteinExistence type="predicted"/>
<dbReference type="AlphaFoldDB" id="A0A0M5J2D3"/>
<feature type="compositionally biased region" description="Basic and acidic residues" evidence="1">
    <location>
        <begin position="147"/>
        <end position="171"/>
    </location>
</feature>
<reference evidence="2 3" key="1">
    <citation type="submission" date="2015-08" db="EMBL/GenBank/DDBJ databases">
        <title>Ancestral chromatin configuration constrains chromatin evolution on differentiating sex chromosomes in Drosophila.</title>
        <authorList>
            <person name="Zhou Q."/>
            <person name="Bachtrog D."/>
        </authorList>
    </citation>
    <scope>NUCLEOTIDE SEQUENCE [LARGE SCALE GENOMIC DNA]</scope>
    <source>
        <tissue evidence="2">Whole larvae</tissue>
    </source>
</reference>
<gene>
    <name evidence="2" type="ORF">Dbus_chr3Rg2311</name>
</gene>
<sequence>MAFFSSGEFRAVLQQYTYKQRKILCFVKIVPETLTLFKCQPRKDYNWITINLWAKVESSIWSLLDSIGNWDRDAPNIKTELVVDYIKVKVCANENLLSDLQKVLPAKDGLCLELTLEYMLNKNTNVVVPQQAKRKSPFENNNGTETSKPEKVPKSERRGKEERESRSTEKTKNKRHGRRSISQDPTKTNPIIKKESRGSSVETKTSQRPTRSPNMPSRFAGYLIGEKKPAKNKLRSTESSERSGKSTNKATIKKRRTSPSAPSVDINELKLLNEMLETPKPRKVEILLLKDMDEADVLKTFENYREHFDRVFKERQHKTETTSYMSIDHCHVMDILSKSIRDSMIKKLRESYSKSGPHCSLVINGLLPLWIIHLFMDKYNFTEDEAVRQLSDQLKYDSYLKAVNNEPLELGF</sequence>
<organism evidence="2 3">
    <name type="scientific">Drosophila busckii</name>
    <name type="common">Fruit fly</name>
    <dbReference type="NCBI Taxonomy" id="30019"/>
    <lineage>
        <taxon>Eukaryota</taxon>
        <taxon>Metazoa</taxon>
        <taxon>Ecdysozoa</taxon>
        <taxon>Arthropoda</taxon>
        <taxon>Hexapoda</taxon>
        <taxon>Insecta</taxon>
        <taxon>Pterygota</taxon>
        <taxon>Neoptera</taxon>
        <taxon>Endopterygota</taxon>
        <taxon>Diptera</taxon>
        <taxon>Brachycera</taxon>
        <taxon>Muscomorpha</taxon>
        <taxon>Ephydroidea</taxon>
        <taxon>Drosophilidae</taxon>
        <taxon>Drosophila</taxon>
    </lineage>
</organism>